<dbReference type="Pfam" id="PF12796">
    <property type="entry name" value="Ank_2"/>
    <property type="match status" value="3"/>
</dbReference>
<dbReference type="PANTHER" id="PTHR24123:SF33">
    <property type="entry name" value="PROTEIN HOS4"/>
    <property type="match status" value="1"/>
</dbReference>
<name>A0A2P6TIB7_CHLSO</name>
<dbReference type="PROSITE" id="PS50297">
    <property type="entry name" value="ANK_REP_REGION"/>
    <property type="match status" value="3"/>
</dbReference>
<dbReference type="InterPro" id="IPR051165">
    <property type="entry name" value="Multifunctional_ANK_Repeat"/>
</dbReference>
<dbReference type="Gene3D" id="1.25.40.20">
    <property type="entry name" value="Ankyrin repeat-containing domain"/>
    <property type="match status" value="4"/>
</dbReference>
<protein>
    <submittedName>
        <fullName evidence="4">Uncharacterized protein</fullName>
    </submittedName>
</protein>
<dbReference type="Proteomes" id="UP000239899">
    <property type="component" value="Unassembled WGS sequence"/>
</dbReference>
<dbReference type="OrthoDB" id="548781at2759"/>
<comment type="caution">
    <text evidence="4">The sequence shown here is derived from an EMBL/GenBank/DDBJ whole genome shotgun (WGS) entry which is preliminary data.</text>
</comment>
<evidence type="ECO:0000313" key="5">
    <source>
        <dbReference type="Proteomes" id="UP000239899"/>
    </source>
</evidence>
<dbReference type="AlphaFoldDB" id="A0A2P6TIB7"/>
<dbReference type="PANTHER" id="PTHR24123">
    <property type="entry name" value="ANKYRIN REPEAT-CONTAINING"/>
    <property type="match status" value="1"/>
</dbReference>
<dbReference type="Pfam" id="PF00023">
    <property type="entry name" value="Ank"/>
    <property type="match status" value="1"/>
</dbReference>
<evidence type="ECO:0000256" key="2">
    <source>
        <dbReference type="ARBA" id="ARBA00023043"/>
    </source>
</evidence>
<dbReference type="InterPro" id="IPR002110">
    <property type="entry name" value="Ankyrin_rpt"/>
</dbReference>
<organism evidence="4 5">
    <name type="scientific">Chlorella sorokiniana</name>
    <name type="common">Freshwater green alga</name>
    <dbReference type="NCBI Taxonomy" id="3076"/>
    <lineage>
        <taxon>Eukaryota</taxon>
        <taxon>Viridiplantae</taxon>
        <taxon>Chlorophyta</taxon>
        <taxon>core chlorophytes</taxon>
        <taxon>Trebouxiophyceae</taxon>
        <taxon>Chlorellales</taxon>
        <taxon>Chlorellaceae</taxon>
        <taxon>Chlorella clade</taxon>
        <taxon>Chlorella</taxon>
    </lineage>
</organism>
<keyword evidence="5" id="KW-1185">Reference proteome</keyword>
<feature type="repeat" description="ANK" evidence="3">
    <location>
        <begin position="211"/>
        <end position="243"/>
    </location>
</feature>
<proteinExistence type="predicted"/>
<evidence type="ECO:0000313" key="4">
    <source>
        <dbReference type="EMBL" id="PRW34030.1"/>
    </source>
</evidence>
<dbReference type="EMBL" id="LHPG02000015">
    <property type="protein sequence ID" value="PRW34030.1"/>
    <property type="molecule type" value="Genomic_DNA"/>
</dbReference>
<feature type="repeat" description="ANK" evidence="3">
    <location>
        <begin position="245"/>
        <end position="271"/>
    </location>
</feature>
<gene>
    <name evidence="4" type="ORF">C2E21_7197</name>
</gene>
<dbReference type="SMART" id="SM00248">
    <property type="entry name" value="ANK"/>
    <property type="match status" value="13"/>
</dbReference>
<dbReference type="SUPFAM" id="SSF48403">
    <property type="entry name" value="Ankyrin repeat"/>
    <property type="match status" value="2"/>
</dbReference>
<accession>A0A2P6TIB7</accession>
<keyword evidence="2 3" id="KW-0040">ANK repeat</keyword>
<sequence length="1196" mass="121895">MPVHDVVERQDGQYDLAFKHGGRTICLNDLPSEEAAHLLCDALAVKEAFDGQALLSELRLHTAGGALARMTAALPGLRLTLSLAAGGELIATPFTALAKQLRACAALVGRRSGCLPCAPAVEPLRPLLPQDTIIDGRRLVAEQHQVILPIAEGPTAVVLQLLETAPAAATTPDNRGRMPIHAAAAAGHVSRVEALLSAPDASYTALTRDAKGRTPLMAAAAKGHAEVAALLLASAPEAASMYDSQGRTALHHAAAGRHLAAVQVLLLPGLEAAIDLHLGCSCCSEWTATPLHWAVSHGCREADVLTILEADPGAALLFGFENDLSPLQLAIQAGRLDLAELLIPASNLCNTPSPTCTPLHTAVRCQWEAAVQMLLQAAPKLATVTSDDELEYTPLCEAAAAGCTAIVRLILEAAPEAATAGTGDDACWLPIHAAAEAGHAAVVQLLLAAAPDTAATATEEESPQGAPAGSTPLHLAAASGDVATLQLLLASTAPAAAVAVDGLGRFPAFCALAARNVAALGVLLQAAPSAASMWVDDDQLLIHAAVELPCVAAIPAILAAAPNCVAEEDADGRPPLCAAIEDGQLEAVHAILAAVPAAASLTDSMNQTPLHYAARQGCTAAIQALLALAPALPLSADDEGWLPAHAAAASGHVAALKQLLVVAPGSVMGETDDGETLHSLAAGNGHLGALRLLLQLDPAGASAGNLAPLRAALRNRRLPAARCLLSYGSTSSVLSCLVAVTGSAAAAAQTLIAEAVAARLPLLAHEWLLVPAGCPGLGPLLPQALALMASDRAARSGVLALGLLNVVLLALLFSRSSAPSMSYLGHPGLDQGLDAGHSRKLLESLVGEELAANPQEFRRRLQQAFAFSYCFSTYSLNPNWMVIDCPMFVRPTKSAQTGNEFTPNGGAAFEVLKPNPNGGDSASLSVLVDGTKVSMAPFEVRAGPTTIARIDASGNIAANGLKAAQITITAQGVKVEDSNKNLKASVTTKTLTTDEASVQKSLTVNGKTQFGDLAAANLAVGQKLTVTGSTQFGDLAVGNLAVSKSLSVAGKTTFGDLTAANLAVNNKLSVAGSTQFGNLAVGNLNVTSQLRSTGKTQLTDLSIAALTVSGAASFGGDVTASRGLRVLGNTALGTAGVTATPLDVRGKFTAQDALLDNAIVKVRGDLYVSKDCSTQGKVITRGGLVANTCSCSGRKV</sequence>
<reference evidence="4 5" key="1">
    <citation type="journal article" date="2018" name="Plant J.">
        <title>Genome sequences of Chlorella sorokiniana UTEX 1602 and Micractinium conductrix SAG 241.80: implications to maltose excretion by a green alga.</title>
        <authorList>
            <person name="Arriola M.B."/>
            <person name="Velmurugan N."/>
            <person name="Zhang Y."/>
            <person name="Plunkett M.H."/>
            <person name="Hondzo H."/>
            <person name="Barney B.M."/>
        </authorList>
    </citation>
    <scope>NUCLEOTIDE SEQUENCE [LARGE SCALE GENOMIC DNA]</scope>
    <source>
        <strain evidence="5">UTEX 1602</strain>
    </source>
</reference>
<dbReference type="PROSITE" id="PS50088">
    <property type="entry name" value="ANK_REPEAT"/>
    <property type="match status" value="3"/>
</dbReference>
<evidence type="ECO:0000256" key="1">
    <source>
        <dbReference type="ARBA" id="ARBA00022737"/>
    </source>
</evidence>
<dbReference type="InterPro" id="IPR036770">
    <property type="entry name" value="Ankyrin_rpt-contain_sf"/>
</dbReference>
<keyword evidence="1" id="KW-0677">Repeat</keyword>
<feature type="repeat" description="ANK" evidence="3">
    <location>
        <begin position="468"/>
        <end position="493"/>
    </location>
</feature>
<evidence type="ECO:0000256" key="3">
    <source>
        <dbReference type="PROSITE-ProRule" id="PRU00023"/>
    </source>
</evidence>
<dbReference type="STRING" id="3076.A0A2P6TIB7"/>